<dbReference type="EMBL" id="MU266493">
    <property type="protein sequence ID" value="KAH7922227.1"/>
    <property type="molecule type" value="Genomic_DNA"/>
</dbReference>
<keyword evidence="1" id="KW-0378">Hydrolase</keyword>
<proteinExistence type="predicted"/>
<accession>A0ACB8B9W1</accession>
<evidence type="ECO:0000313" key="2">
    <source>
        <dbReference type="Proteomes" id="UP000790709"/>
    </source>
</evidence>
<protein>
    <submittedName>
        <fullName evidence="1">Glycoside hydrolase family 5 protein</fullName>
    </submittedName>
</protein>
<gene>
    <name evidence="1" type="ORF">BV22DRAFT_1037754</name>
</gene>
<reference evidence="1" key="1">
    <citation type="journal article" date="2021" name="New Phytol.">
        <title>Evolutionary innovations through gain and loss of genes in the ectomycorrhizal Boletales.</title>
        <authorList>
            <person name="Wu G."/>
            <person name="Miyauchi S."/>
            <person name="Morin E."/>
            <person name="Kuo A."/>
            <person name="Drula E."/>
            <person name="Varga T."/>
            <person name="Kohler A."/>
            <person name="Feng B."/>
            <person name="Cao Y."/>
            <person name="Lipzen A."/>
            <person name="Daum C."/>
            <person name="Hundley H."/>
            <person name="Pangilinan J."/>
            <person name="Johnson J."/>
            <person name="Barry K."/>
            <person name="LaButti K."/>
            <person name="Ng V."/>
            <person name="Ahrendt S."/>
            <person name="Min B."/>
            <person name="Choi I.G."/>
            <person name="Park H."/>
            <person name="Plett J.M."/>
            <person name="Magnuson J."/>
            <person name="Spatafora J.W."/>
            <person name="Nagy L.G."/>
            <person name="Henrissat B."/>
            <person name="Grigoriev I.V."/>
            <person name="Yang Z.L."/>
            <person name="Xu J."/>
            <person name="Martin F.M."/>
        </authorList>
    </citation>
    <scope>NUCLEOTIDE SEQUENCE</scope>
    <source>
        <strain evidence="1">KUC20120723A-06</strain>
    </source>
</reference>
<keyword evidence="2" id="KW-1185">Reference proteome</keyword>
<name>A0ACB8B9W1_9AGAM</name>
<evidence type="ECO:0000313" key="1">
    <source>
        <dbReference type="EMBL" id="KAH7922227.1"/>
    </source>
</evidence>
<dbReference type="Proteomes" id="UP000790709">
    <property type="component" value="Unassembled WGS sequence"/>
</dbReference>
<sequence length="470" mass="51887">MQMKALLESVCLFSFLFSAVLAGRPGKIYGVNLGSWLVLENWMLPEEWTAMGGQVCADCTTCISTEFAFAHAYPATVDSKFAKHWDTWFTQDHVKQLKEAGINTVRVPLGYWIVEALVNRPVEAYPRGGLAYLRRGLQWLQEAGIQAILDHHALPGVQTPGQMFTGDCTNDVQFYTPYNYHRALVWTAVMTALSHLDSAFNSVFAIEAVNEPIMDASKTPGYGDFQKNFVQTVRAVELILGIASPIDTTLSLNVSTSPTNFTAALTFASNLPIFSFEVQAALAEAAPILIDIGVEFGLQATLTSTPFHSKRDSLTTNFMDINWQYNNPANPADAAIGPQTYDNHLYYSFGGVADANPTAYLTSICNLTRIQADAALGDSPLWFGEWGLSTQFNATDAFLRQWADAQKLMYSQGAGWIFWNFKTEISALTNGSALARQWSYLEGLEMGFLTKDPSQYNDPNVCAPYHASAR</sequence>
<comment type="caution">
    <text evidence="1">The sequence shown here is derived from an EMBL/GenBank/DDBJ whole genome shotgun (WGS) entry which is preliminary data.</text>
</comment>
<organism evidence="1 2">
    <name type="scientific">Leucogyrophana mollusca</name>
    <dbReference type="NCBI Taxonomy" id="85980"/>
    <lineage>
        <taxon>Eukaryota</taxon>
        <taxon>Fungi</taxon>
        <taxon>Dikarya</taxon>
        <taxon>Basidiomycota</taxon>
        <taxon>Agaricomycotina</taxon>
        <taxon>Agaricomycetes</taxon>
        <taxon>Agaricomycetidae</taxon>
        <taxon>Boletales</taxon>
        <taxon>Boletales incertae sedis</taxon>
        <taxon>Leucogyrophana</taxon>
    </lineage>
</organism>